<dbReference type="EMBL" id="JBHTBR010000005">
    <property type="protein sequence ID" value="MFC7292604.1"/>
    <property type="molecule type" value="Genomic_DNA"/>
</dbReference>
<dbReference type="InterPro" id="IPR036388">
    <property type="entry name" value="WH-like_DNA-bd_sf"/>
</dbReference>
<dbReference type="SMART" id="SM00866">
    <property type="entry name" value="UTRA"/>
    <property type="match status" value="1"/>
</dbReference>
<evidence type="ECO:0000259" key="4">
    <source>
        <dbReference type="PROSITE" id="PS50949"/>
    </source>
</evidence>
<evidence type="ECO:0000256" key="3">
    <source>
        <dbReference type="ARBA" id="ARBA00023163"/>
    </source>
</evidence>
<dbReference type="PANTHER" id="PTHR44846:SF1">
    <property type="entry name" value="MANNOSYL-D-GLYCERATE TRANSPORT_METABOLISM SYSTEM REPRESSOR MNGR-RELATED"/>
    <property type="match status" value="1"/>
</dbReference>
<dbReference type="SMART" id="SM00345">
    <property type="entry name" value="HTH_GNTR"/>
    <property type="match status" value="1"/>
</dbReference>
<accession>A0ABW2IN63</accession>
<dbReference type="Gene3D" id="3.40.1410.10">
    <property type="entry name" value="Chorismate lyase-like"/>
    <property type="match status" value="1"/>
</dbReference>
<organism evidence="5 6">
    <name type="scientific">Hirschia litorea</name>
    <dbReference type="NCBI Taxonomy" id="1199156"/>
    <lineage>
        <taxon>Bacteria</taxon>
        <taxon>Pseudomonadati</taxon>
        <taxon>Pseudomonadota</taxon>
        <taxon>Alphaproteobacteria</taxon>
        <taxon>Hyphomonadales</taxon>
        <taxon>Hyphomonadaceae</taxon>
        <taxon>Hirschia</taxon>
    </lineage>
</organism>
<evidence type="ECO:0000313" key="6">
    <source>
        <dbReference type="Proteomes" id="UP001596492"/>
    </source>
</evidence>
<dbReference type="SUPFAM" id="SSF46785">
    <property type="entry name" value="Winged helix' DNA-binding domain"/>
    <property type="match status" value="1"/>
</dbReference>
<dbReference type="SUPFAM" id="SSF64288">
    <property type="entry name" value="Chorismate lyase-like"/>
    <property type="match status" value="1"/>
</dbReference>
<dbReference type="InterPro" id="IPR011663">
    <property type="entry name" value="UTRA"/>
</dbReference>
<feature type="domain" description="HTH gntR-type" evidence="4">
    <location>
        <begin position="7"/>
        <end position="75"/>
    </location>
</feature>
<dbReference type="CDD" id="cd07377">
    <property type="entry name" value="WHTH_GntR"/>
    <property type="match status" value="1"/>
</dbReference>
<comment type="caution">
    <text evidence="5">The sequence shown here is derived from an EMBL/GenBank/DDBJ whole genome shotgun (WGS) entry which is preliminary data.</text>
</comment>
<evidence type="ECO:0000256" key="2">
    <source>
        <dbReference type="ARBA" id="ARBA00023125"/>
    </source>
</evidence>
<dbReference type="PANTHER" id="PTHR44846">
    <property type="entry name" value="MANNOSYL-D-GLYCERATE TRANSPORT/METABOLISM SYSTEM REPRESSOR MNGR-RELATED"/>
    <property type="match status" value="1"/>
</dbReference>
<evidence type="ECO:0000313" key="5">
    <source>
        <dbReference type="EMBL" id="MFC7292604.1"/>
    </source>
</evidence>
<dbReference type="Gene3D" id="1.10.10.10">
    <property type="entry name" value="Winged helix-like DNA-binding domain superfamily/Winged helix DNA-binding domain"/>
    <property type="match status" value="1"/>
</dbReference>
<dbReference type="InterPro" id="IPR028978">
    <property type="entry name" value="Chorismate_lyase_/UTRA_dom_sf"/>
</dbReference>
<protein>
    <submittedName>
        <fullName evidence="5">GntR family transcriptional regulator</fullName>
    </submittedName>
</protein>
<dbReference type="PROSITE" id="PS50949">
    <property type="entry name" value="HTH_GNTR"/>
    <property type="match status" value="1"/>
</dbReference>
<gene>
    <name evidence="5" type="ORF">ACFQS8_13315</name>
</gene>
<dbReference type="RefSeq" id="WP_382168168.1">
    <property type="nucleotide sequence ID" value="NZ_JBHTBR010000005.1"/>
</dbReference>
<dbReference type="PRINTS" id="PR00035">
    <property type="entry name" value="HTHGNTR"/>
</dbReference>
<dbReference type="Pfam" id="PF00392">
    <property type="entry name" value="GntR"/>
    <property type="match status" value="1"/>
</dbReference>
<dbReference type="InterPro" id="IPR050679">
    <property type="entry name" value="Bact_HTH_transcr_reg"/>
</dbReference>
<evidence type="ECO:0000256" key="1">
    <source>
        <dbReference type="ARBA" id="ARBA00023015"/>
    </source>
</evidence>
<keyword evidence="6" id="KW-1185">Reference proteome</keyword>
<dbReference type="Pfam" id="PF07702">
    <property type="entry name" value="UTRA"/>
    <property type="match status" value="1"/>
</dbReference>
<dbReference type="InterPro" id="IPR000524">
    <property type="entry name" value="Tscrpt_reg_HTH_GntR"/>
</dbReference>
<dbReference type="Proteomes" id="UP001596492">
    <property type="component" value="Unassembled WGS sequence"/>
</dbReference>
<proteinExistence type="predicted"/>
<reference evidence="6" key="1">
    <citation type="journal article" date="2019" name="Int. J. Syst. Evol. Microbiol.">
        <title>The Global Catalogue of Microorganisms (GCM) 10K type strain sequencing project: providing services to taxonomists for standard genome sequencing and annotation.</title>
        <authorList>
            <consortium name="The Broad Institute Genomics Platform"/>
            <consortium name="The Broad Institute Genome Sequencing Center for Infectious Disease"/>
            <person name="Wu L."/>
            <person name="Ma J."/>
        </authorList>
    </citation>
    <scope>NUCLEOTIDE SEQUENCE [LARGE SCALE GENOMIC DNA]</scope>
    <source>
        <strain evidence="6">CCUG 51308</strain>
    </source>
</reference>
<dbReference type="InterPro" id="IPR036390">
    <property type="entry name" value="WH_DNA-bd_sf"/>
</dbReference>
<sequence>MTSTRTLPKSVQLSEMLIREIVAGHLADGARLPTERQMAADLGVAVRTLRKALATLQEKGLLERVQGSGNYVRAKPMVESVYSFFRLELLRGGGLPTAKVLDVLKLAKPEGAPDFGESQTAHRIRRLRYLADKPIAVEEIWLDARFIDRIKKDDLVDSLYLFYKESLDLVISRIEDGVSVDAVPEWTVEEFGMKAGEAAGYIERIGWDQNGDPAEFSKTWFDPKLARFVMRLQ</sequence>
<keyword evidence="2" id="KW-0238">DNA-binding</keyword>
<keyword evidence="3" id="KW-0804">Transcription</keyword>
<name>A0ABW2IN63_9PROT</name>
<keyword evidence="1" id="KW-0805">Transcription regulation</keyword>